<gene>
    <name evidence="10" type="ORF">VZC37_17100</name>
</gene>
<dbReference type="Pfam" id="PF02133">
    <property type="entry name" value="Transp_cyt_pur"/>
    <property type="match status" value="1"/>
</dbReference>
<evidence type="ECO:0000256" key="6">
    <source>
        <dbReference type="ARBA" id="ARBA00023136"/>
    </source>
</evidence>
<feature type="transmembrane region" description="Helical" evidence="9">
    <location>
        <begin position="32"/>
        <end position="55"/>
    </location>
</feature>
<feature type="transmembrane region" description="Helical" evidence="9">
    <location>
        <begin position="322"/>
        <end position="344"/>
    </location>
</feature>
<feature type="region of interest" description="Disordered" evidence="8">
    <location>
        <begin position="450"/>
        <end position="474"/>
    </location>
</feature>
<dbReference type="PIRSF" id="PIRSF002744">
    <property type="entry name" value="Pur-cyt_permease"/>
    <property type="match status" value="1"/>
</dbReference>
<evidence type="ECO:0000313" key="10">
    <source>
        <dbReference type="EMBL" id="MEE3852063.1"/>
    </source>
</evidence>
<feature type="transmembrane region" description="Helical" evidence="9">
    <location>
        <begin position="61"/>
        <end position="85"/>
    </location>
</feature>
<evidence type="ECO:0000256" key="8">
    <source>
        <dbReference type="SAM" id="MobiDB-lite"/>
    </source>
</evidence>
<keyword evidence="6 7" id="KW-0472">Membrane</keyword>
<feature type="transmembrane region" description="Helical" evidence="9">
    <location>
        <begin position="350"/>
        <end position="370"/>
    </location>
</feature>
<dbReference type="PANTHER" id="PTHR31806">
    <property type="entry name" value="PURINE-CYTOSINE PERMEASE FCY2-RELATED"/>
    <property type="match status" value="1"/>
</dbReference>
<feature type="transmembrane region" description="Helical" evidence="9">
    <location>
        <begin position="429"/>
        <end position="447"/>
    </location>
</feature>
<protein>
    <submittedName>
        <fullName evidence="10">Cytosine permease</fullName>
    </submittedName>
</protein>
<keyword evidence="4 9" id="KW-0812">Transmembrane</keyword>
<evidence type="ECO:0000256" key="7">
    <source>
        <dbReference type="PIRNR" id="PIRNR002744"/>
    </source>
</evidence>
<feature type="transmembrane region" description="Helical" evidence="9">
    <location>
        <begin position="239"/>
        <end position="265"/>
    </location>
</feature>
<evidence type="ECO:0000256" key="1">
    <source>
        <dbReference type="ARBA" id="ARBA00004141"/>
    </source>
</evidence>
<feature type="transmembrane region" description="Helical" evidence="9">
    <location>
        <begin position="200"/>
        <end position="219"/>
    </location>
</feature>
<comment type="caution">
    <text evidence="10">The sequence shown here is derived from an EMBL/GenBank/DDBJ whole genome shotgun (WGS) entry which is preliminary data.</text>
</comment>
<feature type="transmembrane region" description="Helical" evidence="9">
    <location>
        <begin position="397"/>
        <end position="417"/>
    </location>
</feature>
<dbReference type="PANTHER" id="PTHR31806:SF1">
    <property type="entry name" value="PURINE-CYTOSINE PERMEASE FCY2-RELATED"/>
    <property type="match status" value="1"/>
</dbReference>
<feature type="transmembrane region" description="Helical" evidence="9">
    <location>
        <begin position="168"/>
        <end position="188"/>
    </location>
</feature>
<dbReference type="InterPro" id="IPR001248">
    <property type="entry name" value="Pur-cyt_permease"/>
</dbReference>
<dbReference type="EMBL" id="JAZDUF010000005">
    <property type="protein sequence ID" value="MEE3852063.1"/>
    <property type="molecule type" value="Genomic_DNA"/>
</dbReference>
<dbReference type="InterPro" id="IPR026030">
    <property type="entry name" value="Pur-cyt_permease_Fcy2/21/22"/>
</dbReference>
<dbReference type="RefSeq" id="WP_330433931.1">
    <property type="nucleotide sequence ID" value="NZ_JAZDUF010000005.1"/>
</dbReference>
<dbReference type="Gene3D" id="1.10.4160.10">
    <property type="entry name" value="Hydantoin permease"/>
    <property type="match status" value="1"/>
</dbReference>
<evidence type="ECO:0000256" key="5">
    <source>
        <dbReference type="ARBA" id="ARBA00022989"/>
    </source>
</evidence>
<keyword evidence="5 9" id="KW-1133">Transmembrane helix</keyword>
<reference evidence="10 11" key="1">
    <citation type="submission" date="2024-01" db="EMBL/GenBank/DDBJ databases">
        <title>Draft genome sequence of Gordonia sp. LSe1-13.</title>
        <authorList>
            <person name="Suphannarot A."/>
            <person name="Mingma R."/>
        </authorList>
    </citation>
    <scope>NUCLEOTIDE SEQUENCE [LARGE SCALE GENOMIC DNA]</scope>
    <source>
        <strain evidence="10 11">LSe1-13</strain>
    </source>
</reference>
<evidence type="ECO:0000256" key="9">
    <source>
        <dbReference type="SAM" id="Phobius"/>
    </source>
</evidence>
<feature type="transmembrane region" description="Helical" evidence="9">
    <location>
        <begin position="106"/>
        <end position="130"/>
    </location>
</feature>
<keyword evidence="3 7" id="KW-0813">Transport</keyword>
<organism evidence="10 11">
    <name type="scientific">Gordonia sesuvii</name>
    <dbReference type="NCBI Taxonomy" id="3116777"/>
    <lineage>
        <taxon>Bacteria</taxon>
        <taxon>Bacillati</taxon>
        <taxon>Actinomycetota</taxon>
        <taxon>Actinomycetes</taxon>
        <taxon>Mycobacteriales</taxon>
        <taxon>Gordoniaceae</taxon>
        <taxon>Gordonia</taxon>
    </lineage>
</organism>
<feature type="compositionally biased region" description="Polar residues" evidence="8">
    <location>
        <begin position="451"/>
        <end position="460"/>
    </location>
</feature>
<dbReference type="Proteomes" id="UP001347146">
    <property type="component" value="Unassembled WGS sequence"/>
</dbReference>
<evidence type="ECO:0000313" key="11">
    <source>
        <dbReference type="Proteomes" id="UP001347146"/>
    </source>
</evidence>
<feature type="transmembrane region" description="Helical" evidence="9">
    <location>
        <begin position="142"/>
        <end position="161"/>
    </location>
</feature>
<keyword evidence="11" id="KW-1185">Reference proteome</keyword>
<comment type="subcellular location">
    <subcellularLocation>
        <location evidence="1">Membrane</location>
        <topology evidence="1">Multi-pass membrane protein</topology>
    </subcellularLocation>
</comment>
<accession>A0ABU7MG14</accession>
<sequence>MTDHRPRIAVERRGIEHIPESERHGKPWQVGAMWSGLILNVLSVVYGTILVALGLNWWQALAAIVLGNLTWVLTGLVSVAGAAAGTTTFGVTQLVFGRLGVRPVAFFNWIMMLGYEVLDLVVMVLAASALLEMAGVTVSDPMQLGLVVGLSVAQAILPLLGHSAVTKVLRFLVLPFAAIFLIMAWLVADQVDAGVSEPGSLAMFLGGVALVASCSGLGWASSSADYSRYLPASTSRRRIVGSVAIGGAVPQMLLMTLGVAIAMAMPDATDPISGLATIFPTWLVVIYLLLVIVQMVSLNAVDLYSSGVTLQAMGVRIRRWQAVMLDGIICGVVGAMVVFSGDFYTFVNNFLLFMIVWFAPWTGVFVADLWRRRALHRDTLYPDATAPVRRDWSSPAVTAQILGMLAAAACINTSIFVGPVASGLDGADLSVIVGLAVGATTYLIMAGRSADSGSTSNRTNDMVVVDGDREGEKA</sequence>
<proteinExistence type="inferred from homology"/>
<name>A0ABU7MG14_9ACTN</name>
<evidence type="ECO:0000256" key="2">
    <source>
        <dbReference type="ARBA" id="ARBA00008974"/>
    </source>
</evidence>
<evidence type="ECO:0000256" key="4">
    <source>
        <dbReference type="ARBA" id="ARBA00022692"/>
    </source>
</evidence>
<evidence type="ECO:0000256" key="3">
    <source>
        <dbReference type="ARBA" id="ARBA00022448"/>
    </source>
</evidence>
<comment type="similarity">
    <text evidence="2 7">Belongs to the purine-cytosine permease (2.A.39) family.</text>
</comment>
<feature type="transmembrane region" description="Helical" evidence="9">
    <location>
        <begin position="277"/>
        <end position="301"/>
    </location>
</feature>